<proteinExistence type="inferred from homology"/>
<keyword evidence="2 3" id="KW-0378">Hydrolase</keyword>
<keyword evidence="4" id="KW-1185">Reference proteome</keyword>
<dbReference type="Pfam" id="PF00756">
    <property type="entry name" value="Esterase"/>
    <property type="match status" value="1"/>
</dbReference>
<dbReference type="InterPro" id="IPR029058">
    <property type="entry name" value="AB_hydrolase_fold"/>
</dbReference>
<accession>A0ABY6D2I7</accession>
<comment type="similarity">
    <text evidence="1">Belongs to the esterase D family.</text>
</comment>
<evidence type="ECO:0000313" key="3">
    <source>
        <dbReference type="EMBL" id="UXX80366.1"/>
    </source>
</evidence>
<sequence length="289" mass="32763">MRFVIDIVAYSSYQSKDQMRLTIQLLFAILLFSISAVAQSSFTIGEIQTIESKHLGESRTLNIYLPKGYPNDTVSYQTIYLLDGSADEDFLHIVGLVQFFDLQFQAPPTIVVGIANVDRKRDFTFPTTDKSLQKDYPTTGGSANFIAFLKDELQPYLSANYKVNTERILIGQSLGGLLATEILLKDPSLFTKYLIVSPSLWWDNESMYQQMGDLIKKQKYKGIEVIVSVGKEHPMMIKEAAGLYEALTLEGGKDLKLDYQYFEKEDHATVLHVSIYQAFKALYGQLERD</sequence>
<evidence type="ECO:0000256" key="2">
    <source>
        <dbReference type="ARBA" id="ARBA00022801"/>
    </source>
</evidence>
<protein>
    <submittedName>
        <fullName evidence="3">Alpha/beta hydrolase-fold protein</fullName>
    </submittedName>
</protein>
<evidence type="ECO:0000313" key="4">
    <source>
        <dbReference type="Proteomes" id="UP001062165"/>
    </source>
</evidence>
<dbReference type="PANTHER" id="PTHR40841">
    <property type="entry name" value="SIDEROPHORE TRIACETYLFUSARININE C ESTERASE"/>
    <property type="match status" value="1"/>
</dbReference>
<evidence type="ECO:0000256" key="1">
    <source>
        <dbReference type="ARBA" id="ARBA00005622"/>
    </source>
</evidence>
<reference evidence="3" key="1">
    <citation type="submission" date="2022-10" db="EMBL/GenBank/DDBJ databases">
        <title>Comparative genomics and taxonomic characterization of three novel marine species of genus Reichenbachiella exhibiting antioxidant and polysaccharide degradation activities.</title>
        <authorList>
            <person name="Muhammad N."/>
            <person name="Lee Y.-J."/>
            <person name="Ko J."/>
            <person name="Kim S.-G."/>
        </authorList>
    </citation>
    <scope>NUCLEOTIDE SEQUENCE</scope>
    <source>
        <strain evidence="3">Wsw4-B4</strain>
    </source>
</reference>
<dbReference type="RefSeq" id="WP_263052096.1">
    <property type="nucleotide sequence ID" value="NZ_CP106735.1"/>
</dbReference>
<dbReference type="InterPro" id="IPR052558">
    <property type="entry name" value="Siderophore_Hydrolase_D"/>
</dbReference>
<dbReference type="GO" id="GO:0016787">
    <property type="term" value="F:hydrolase activity"/>
    <property type="evidence" value="ECO:0007669"/>
    <property type="project" value="UniProtKB-KW"/>
</dbReference>
<dbReference type="InterPro" id="IPR000801">
    <property type="entry name" value="Esterase-like"/>
</dbReference>
<name>A0ABY6D2I7_9BACT</name>
<gene>
    <name evidence="3" type="ORF">N7E81_04540</name>
</gene>
<dbReference type="Gene3D" id="3.40.50.1820">
    <property type="entry name" value="alpha/beta hydrolase"/>
    <property type="match status" value="1"/>
</dbReference>
<dbReference type="SUPFAM" id="SSF53474">
    <property type="entry name" value="alpha/beta-Hydrolases"/>
    <property type="match status" value="1"/>
</dbReference>
<dbReference type="EMBL" id="CP106735">
    <property type="protein sequence ID" value="UXX80366.1"/>
    <property type="molecule type" value="Genomic_DNA"/>
</dbReference>
<dbReference type="PANTHER" id="PTHR40841:SF2">
    <property type="entry name" value="SIDEROPHORE-DEGRADING ESTERASE (EUROFUNG)"/>
    <property type="match status" value="1"/>
</dbReference>
<organism evidence="3 4">
    <name type="scientific">Reichenbachiella carrageenanivorans</name>
    <dbReference type="NCBI Taxonomy" id="2979869"/>
    <lineage>
        <taxon>Bacteria</taxon>
        <taxon>Pseudomonadati</taxon>
        <taxon>Bacteroidota</taxon>
        <taxon>Cytophagia</taxon>
        <taxon>Cytophagales</taxon>
        <taxon>Reichenbachiellaceae</taxon>
        <taxon>Reichenbachiella</taxon>
    </lineage>
</organism>
<dbReference type="Proteomes" id="UP001062165">
    <property type="component" value="Chromosome"/>
</dbReference>